<evidence type="ECO:0000313" key="8">
    <source>
        <dbReference type="Proteomes" id="UP001047646"/>
    </source>
</evidence>
<keyword evidence="8" id="KW-1185">Reference proteome</keyword>
<evidence type="ECO:0000259" key="4">
    <source>
        <dbReference type="Pfam" id="PF00205"/>
    </source>
</evidence>
<dbReference type="Pfam" id="PF02775">
    <property type="entry name" value="TPP_enzyme_C"/>
    <property type="match status" value="1"/>
</dbReference>
<evidence type="ECO:0000256" key="1">
    <source>
        <dbReference type="ARBA" id="ARBA00007812"/>
    </source>
</evidence>
<comment type="similarity">
    <text evidence="1 3">Belongs to the TPP enzyme family.</text>
</comment>
<evidence type="ECO:0000259" key="5">
    <source>
        <dbReference type="Pfam" id="PF02775"/>
    </source>
</evidence>
<feature type="domain" description="Thiamine pyrophosphate enzyme central" evidence="4">
    <location>
        <begin position="191"/>
        <end position="324"/>
    </location>
</feature>
<protein>
    <submittedName>
        <fullName evidence="7">5-guanidino-2-oxopentanoate decarboxylase</fullName>
    </submittedName>
</protein>
<organism evidence="7 8">
    <name type="scientific">Pseudomonas muyukensis</name>
    <dbReference type="NCBI Taxonomy" id="2842357"/>
    <lineage>
        <taxon>Bacteria</taxon>
        <taxon>Pseudomonadati</taxon>
        <taxon>Pseudomonadota</taxon>
        <taxon>Gammaproteobacteria</taxon>
        <taxon>Pseudomonadales</taxon>
        <taxon>Pseudomonadaceae</taxon>
        <taxon>Pseudomonas</taxon>
    </lineage>
</organism>
<dbReference type="InterPro" id="IPR045229">
    <property type="entry name" value="TPP_enz"/>
</dbReference>
<dbReference type="Proteomes" id="UP001047646">
    <property type="component" value="Chromosome"/>
</dbReference>
<proteinExistence type="inferred from homology"/>
<feature type="domain" description="Thiamine pyrophosphate enzyme N-terminal TPP-binding" evidence="6">
    <location>
        <begin position="3"/>
        <end position="120"/>
    </location>
</feature>
<dbReference type="Pfam" id="PF02776">
    <property type="entry name" value="TPP_enzyme_N"/>
    <property type="match status" value="1"/>
</dbReference>
<dbReference type="EMBL" id="CP077073">
    <property type="protein sequence ID" value="QXH36794.1"/>
    <property type="molecule type" value="Genomic_DNA"/>
</dbReference>
<dbReference type="NCBIfam" id="NF005712">
    <property type="entry name" value="PRK07524.1"/>
    <property type="match status" value="1"/>
</dbReference>
<dbReference type="CDD" id="cd00568">
    <property type="entry name" value="TPP_enzymes"/>
    <property type="match status" value="1"/>
</dbReference>
<evidence type="ECO:0000313" key="7">
    <source>
        <dbReference type="EMBL" id="QXH36794.1"/>
    </source>
</evidence>
<keyword evidence="2 3" id="KW-0786">Thiamine pyrophosphate</keyword>
<accession>A0ABX8MCM0</accession>
<evidence type="ECO:0000256" key="2">
    <source>
        <dbReference type="ARBA" id="ARBA00023052"/>
    </source>
</evidence>
<dbReference type="PANTHER" id="PTHR18968:SF13">
    <property type="entry name" value="ACETOLACTATE SYNTHASE CATALYTIC SUBUNIT, MITOCHONDRIAL"/>
    <property type="match status" value="1"/>
</dbReference>
<evidence type="ECO:0000259" key="6">
    <source>
        <dbReference type="Pfam" id="PF02776"/>
    </source>
</evidence>
<gene>
    <name evidence="7" type="ORF">KSS95_08215</name>
</gene>
<feature type="domain" description="Thiamine pyrophosphate enzyme TPP-binding" evidence="5">
    <location>
        <begin position="391"/>
        <end position="534"/>
    </location>
</feature>
<evidence type="ECO:0000256" key="3">
    <source>
        <dbReference type="RuleBase" id="RU362132"/>
    </source>
</evidence>
<reference evidence="7" key="1">
    <citation type="journal article" date="2021" name="Microorganisms">
        <title>The Ever-Expanding Pseudomonas Genus: Description of 43 New Species and Partition of the Pseudomonas putida Group.</title>
        <authorList>
            <person name="Girard L."/>
            <person name="Lood C."/>
            <person name="Hofte M."/>
            <person name="Vandamme P."/>
            <person name="Rokni-Zadeh H."/>
            <person name="van Noort V."/>
            <person name="Lavigne R."/>
            <person name="De Mot R."/>
        </authorList>
    </citation>
    <scope>NUCLEOTIDE SEQUENCE</scope>
    <source>
        <strain evidence="7">COW39</strain>
    </source>
</reference>
<dbReference type="InterPro" id="IPR012000">
    <property type="entry name" value="Thiamin_PyroP_enz_cen_dom"/>
</dbReference>
<dbReference type="RefSeq" id="WP_217853181.1">
    <property type="nucleotide sequence ID" value="NZ_CP077073.1"/>
</dbReference>
<dbReference type="InterPro" id="IPR011766">
    <property type="entry name" value="TPP_enzyme_TPP-bd"/>
</dbReference>
<name>A0ABX8MCM0_9PSED</name>
<dbReference type="PANTHER" id="PTHR18968">
    <property type="entry name" value="THIAMINE PYROPHOSPHATE ENZYMES"/>
    <property type="match status" value="1"/>
</dbReference>
<sequence>MATCGEVLVKLLEGYGVDHVFGIPGVHTVELYRGLAASSVRHVTPRHEQGAGFMADGYARTRGKPGVCFIITGPGMTNITTAMGQAYADSIPMLVISSVQSRSQLGGGRGKLHELPDQCALVAGVAAFSQTLMSADDLPQVLARAFAVFEGARPRPVHIEIPLDVLVEPADHLLATRPVRTARAGAAPLAVQQMAARLAKAQRPLLLAGGGALAGGPALARLAEYLQAPVALTINAKGLLPANHPLQIGSTQTLPATRALVAEADVVLAIGTELAETDYDVTFKGGFEIPGSLLRIDIDPDQTVRNYLPELALVADAEQALEALLVALPLQGQPPRGAHWGAARAARLRADNAATWDQPTLSQTRLLTSILAALPDAILVGDSTQPVYTGNLTLDMARPRRWFNASTGYGTLGYALPAAMGAWLGSAEVAAERLPAVCLIGDGGLQFTLPELASAVEAQVPLIVLLWNNQGYEEIKKYMVNRAIEPVGVDIHTPDFIGVARALGAAAEDVADVAQLQAALGRAVERRGPTLIQVDQRQWQAAVQG</sequence>
<dbReference type="InterPro" id="IPR012001">
    <property type="entry name" value="Thiamin_PyroP_enz_TPP-bd_dom"/>
</dbReference>
<dbReference type="Pfam" id="PF00205">
    <property type="entry name" value="TPP_enzyme_M"/>
    <property type="match status" value="1"/>
</dbReference>
<dbReference type="CDD" id="cd07035">
    <property type="entry name" value="TPP_PYR_POX_like"/>
    <property type="match status" value="1"/>
</dbReference>